<keyword evidence="1" id="KW-0472">Membrane</keyword>
<sequence length="211" mass="22803">MSDVPPPPPAPPATAAPAKKRGCLVPALLTIIVVLLVVIGAWLWINRPIKPVQLSAEEKAAVEAKLEAVQAPSPSRPTYEKGAKEIILTERELNGLLNENTQLGNSLKFELVKGAVHARYETDLDKDLPVVGGKRLKARARFFINNDQGQPHLVLDDLTVWGVSLPNDWLGGLKGHDLLGDTLGQGRRGGGLAGVEDMQVEDGQIRIKLKE</sequence>
<dbReference type="AlphaFoldDB" id="A0A975G9I7"/>
<dbReference type="Proteomes" id="UP000676169">
    <property type="component" value="Chromosome"/>
</dbReference>
<keyword evidence="1" id="KW-1133">Transmembrane helix</keyword>
<reference evidence="2" key="1">
    <citation type="submission" date="2021-04" db="EMBL/GenBank/DDBJ databases">
        <title>Luteolibacter sp. 32A isolated from the skin of an Anderson's salamander (Ambystoma andersonii).</title>
        <authorList>
            <person name="Spergser J."/>
            <person name="Busse H.-J."/>
        </authorList>
    </citation>
    <scope>NUCLEOTIDE SEQUENCE</scope>
    <source>
        <strain evidence="2">32A</strain>
    </source>
</reference>
<gene>
    <name evidence="2" type="ORF">KBB96_18465</name>
</gene>
<dbReference type="EMBL" id="CP073100">
    <property type="protein sequence ID" value="QUE50830.1"/>
    <property type="molecule type" value="Genomic_DNA"/>
</dbReference>
<evidence type="ECO:0000313" key="3">
    <source>
        <dbReference type="Proteomes" id="UP000676169"/>
    </source>
</evidence>
<accession>A0A975G9I7</accession>
<proteinExistence type="predicted"/>
<protein>
    <submittedName>
        <fullName evidence="2">Uncharacterized protein</fullName>
    </submittedName>
</protein>
<feature type="transmembrane region" description="Helical" evidence="1">
    <location>
        <begin position="24"/>
        <end position="45"/>
    </location>
</feature>
<dbReference type="KEGG" id="lamb:KBB96_18465"/>
<keyword evidence="3" id="KW-1185">Reference proteome</keyword>
<name>A0A975G9I7_9BACT</name>
<evidence type="ECO:0000256" key="1">
    <source>
        <dbReference type="SAM" id="Phobius"/>
    </source>
</evidence>
<evidence type="ECO:0000313" key="2">
    <source>
        <dbReference type="EMBL" id="QUE50830.1"/>
    </source>
</evidence>
<organism evidence="2 3">
    <name type="scientific">Luteolibacter ambystomatis</name>
    <dbReference type="NCBI Taxonomy" id="2824561"/>
    <lineage>
        <taxon>Bacteria</taxon>
        <taxon>Pseudomonadati</taxon>
        <taxon>Verrucomicrobiota</taxon>
        <taxon>Verrucomicrobiia</taxon>
        <taxon>Verrucomicrobiales</taxon>
        <taxon>Verrucomicrobiaceae</taxon>
        <taxon>Luteolibacter</taxon>
    </lineage>
</organism>
<dbReference type="RefSeq" id="WP_211630969.1">
    <property type="nucleotide sequence ID" value="NZ_CP073100.1"/>
</dbReference>
<keyword evidence="1" id="KW-0812">Transmembrane</keyword>